<dbReference type="GO" id="GO:0005737">
    <property type="term" value="C:cytoplasm"/>
    <property type="evidence" value="ECO:0007669"/>
    <property type="project" value="TreeGrafter"/>
</dbReference>
<dbReference type="Pfam" id="PF01266">
    <property type="entry name" value="DAO"/>
    <property type="match status" value="1"/>
</dbReference>
<organism evidence="3">
    <name type="scientific">Proteinivorax tanatarense</name>
    <dbReference type="NCBI Taxonomy" id="1260629"/>
    <lineage>
        <taxon>Bacteria</taxon>
        <taxon>Bacillati</taxon>
        <taxon>Bacillota</taxon>
        <taxon>Clostridia</taxon>
        <taxon>Eubacteriales</taxon>
        <taxon>Proteinivoracaceae</taxon>
        <taxon>Proteinivorax</taxon>
    </lineage>
</organism>
<dbReference type="InterPro" id="IPR006076">
    <property type="entry name" value="FAD-dep_OxRdtase"/>
</dbReference>
<dbReference type="InterPro" id="IPR036188">
    <property type="entry name" value="FAD/NAD-bd_sf"/>
</dbReference>
<dbReference type="GO" id="GO:0016491">
    <property type="term" value="F:oxidoreductase activity"/>
    <property type="evidence" value="ECO:0007669"/>
    <property type="project" value="UniProtKB-KW"/>
</dbReference>
<sequence>MQNNANVIIIGGGIVGTSLAYHLAKQGIKDIVLLEKDYLAAGSTGRCGAGVRQQWGLKMNCLLAKESIAEFEQLHEMIPTDYDLEFKQKGYMMLAYDNEMVNQYKRNIQLQQSLGIDVEYLTPQEAKTIVPHLNTEGLIGATFCDKDGHLNPFTTTLTYAIGANRLGAKIYKNTRVLDLVREKGKIKKVITDKGDISADLVINAAGPYSKGISKMAGIDIPVFSERHQILVTQSIKQIQDPMVISLKHGFYCQQTPHGSFIMGFGDPNELKGTDTTSTWNFLEEMAQKVLPVLPSLKNLKVVRQWAGSYNITPDSQPILGNSEEVENFYMAVGFSGHGFMIAPAVAKAISETIVGKEPTVDISMLRLKRFEAGNLIKEPSVV</sequence>
<proteinExistence type="predicted"/>
<name>A0AAU7VIP7_9FIRM</name>
<dbReference type="EC" id="1.-.-.-" evidence="3"/>
<protein>
    <submittedName>
        <fullName evidence="3">FAD-binding oxidoreductase</fullName>
        <ecNumber evidence="3">1.-.-.-</ecNumber>
    </submittedName>
</protein>
<feature type="domain" description="FAD dependent oxidoreductase" evidence="2">
    <location>
        <begin position="7"/>
        <end position="351"/>
    </location>
</feature>
<keyword evidence="1 3" id="KW-0560">Oxidoreductase</keyword>
<dbReference type="PANTHER" id="PTHR13847:SF287">
    <property type="entry name" value="FAD-DEPENDENT OXIDOREDUCTASE DOMAIN-CONTAINING PROTEIN 1"/>
    <property type="match status" value="1"/>
</dbReference>
<reference evidence="3" key="1">
    <citation type="journal article" date="2013" name="Extremophiles">
        <title>Proteinivorax tanatarense gen. nov., sp. nov., an anaerobic, haloalkaliphilic, proteolytic bacterium isolated from a decaying algal bloom, and proposal of Proteinivoraceae fam. nov.</title>
        <authorList>
            <person name="Kevbrin V."/>
            <person name="Boltyanskaya Y."/>
            <person name="Zhilina T."/>
            <person name="Kolganova T."/>
            <person name="Lavrentjeva E."/>
            <person name="Kuznetsov B."/>
        </authorList>
    </citation>
    <scope>NUCLEOTIDE SEQUENCE</scope>
    <source>
        <strain evidence="3">Z-910T</strain>
    </source>
</reference>
<dbReference type="EMBL" id="CP158367">
    <property type="protein sequence ID" value="XBX73816.1"/>
    <property type="molecule type" value="Genomic_DNA"/>
</dbReference>
<evidence type="ECO:0000313" key="3">
    <source>
        <dbReference type="EMBL" id="XBX73816.1"/>
    </source>
</evidence>
<accession>A0AAU7VIP7</accession>
<evidence type="ECO:0000259" key="2">
    <source>
        <dbReference type="Pfam" id="PF01266"/>
    </source>
</evidence>
<dbReference type="Gene3D" id="3.50.50.60">
    <property type="entry name" value="FAD/NAD(P)-binding domain"/>
    <property type="match status" value="1"/>
</dbReference>
<reference evidence="3" key="2">
    <citation type="submission" date="2024-06" db="EMBL/GenBank/DDBJ databases">
        <authorList>
            <person name="Petrova K.O."/>
            <person name="Toshchakov S.V."/>
            <person name="Boltjanskaja Y.V."/>
            <person name="Kevbrin V."/>
        </authorList>
    </citation>
    <scope>NUCLEOTIDE SEQUENCE</scope>
    <source>
        <strain evidence="3">Z-910T</strain>
    </source>
</reference>
<evidence type="ECO:0000256" key="1">
    <source>
        <dbReference type="ARBA" id="ARBA00023002"/>
    </source>
</evidence>
<dbReference type="RefSeq" id="WP_350342578.1">
    <property type="nucleotide sequence ID" value="NZ_CP158367.1"/>
</dbReference>
<dbReference type="SUPFAM" id="SSF51905">
    <property type="entry name" value="FAD/NAD(P)-binding domain"/>
    <property type="match status" value="1"/>
</dbReference>
<dbReference type="PANTHER" id="PTHR13847">
    <property type="entry name" value="SARCOSINE DEHYDROGENASE-RELATED"/>
    <property type="match status" value="1"/>
</dbReference>
<gene>
    <name evidence="3" type="ORF">PRVXT_001820</name>
</gene>
<dbReference type="SUPFAM" id="SSF54373">
    <property type="entry name" value="FAD-linked reductases, C-terminal domain"/>
    <property type="match status" value="1"/>
</dbReference>
<dbReference type="AlphaFoldDB" id="A0AAU7VIP7"/>
<dbReference type="Gene3D" id="3.30.9.10">
    <property type="entry name" value="D-Amino Acid Oxidase, subunit A, domain 2"/>
    <property type="match status" value="1"/>
</dbReference>